<feature type="compositionally biased region" description="Basic and acidic residues" evidence="1">
    <location>
        <begin position="196"/>
        <end position="206"/>
    </location>
</feature>
<organism evidence="2 3">
    <name type="scientific">Beauveria asiatica</name>
    <dbReference type="NCBI Taxonomy" id="1069075"/>
    <lineage>
        <taxon>Eukaryota</taxon>
        <taxon>Fungi</taxon>
        <taxon>Dikarya</taxon>
        <taxon>Ascomycota</taxon>
        <taxon>Pezizomycotina</taxon>
        <taxon>Sordariomycetes</taxon>
        <taxon>Hypocreomycetidae</taxon>
        <taxon>Hypocreales</taxon>
        <taxon>Cordycipitaceae</taxon>
        <taxon>Beauveria</taxon>
    </lineage>
</organism>
<feature type="compositionally biased region" description="Basic and acidic residues" evidence="1">
    <location>
        <begin position="19"/>
        <end position="39"/>
    </location>
</feature>
<gene>
    <name evidence="2" type="ORF">G3M48_003100</name>
</gene>
<feature type="region of interest" description="Disordered" evidence="1">
    <location>
        <begin position="194"/>
        <end position="234"/>
    </location>
</feature>
<keyword evidence="3" id="KW-1185">Reference proteome</keyword>
<reference evidence="2 3" key="1">
    <citation type="submission" date="2020-02" db="EMBL/GenBank/DDBJ databases">
        <title>Comparative genomics of the hypocrealean fungal genus Beauvera.</title>
        <authorList>
            <person name="Showalter D.N."/>
            <person name="Bushley K.E."/>
            <person name="Rehner S.A."/>
        </authorList>
    </citation>
    <scope>NUCLEOTIDE SEQUENCE [LARGE SCALE GENOMIC DNA]</scope>
    <source>
        <strain evidence="2 3">ARSEF4384</strain>
    </source>
</reference>
<dbReference type="Proteomes" id="UP001397290">
    <property type="component" value="Unassembled WGS sequence"/>
</dbReference>
<evidence type="ECO:0000313" key="2">
    <source>
        <dbReference type="EMBL" id="KAK8150288.1"/>
    </source>
</evidence>
<feature type="region of interest" description="Disordered" evidence="1">
    <location>
        <begin position="1"/>
        <end position="88"/>
    </location>
</feature>
<sequence>MYQAYVASESGDSCQRSGDSPRSEPADYWDKEEQDHWPDDSSGAISPDDSAFVRQRQQTSPPPVRYYSSPPRHQRRSKPPSSVLSDDFLRPTRPQGLPFSTWPSGVLWAWWAGASCGEAVCSSPPSIHASTGTFGRAWGRILRPRLYADFRIQSTFAVQSDAYAIFWEFSPVFSVAGEEDDVVQLKAVWVSGPSRIDPESSRKSEEDQSGQEVRVEKPDDEASRPHESKARGQSKVPFTNAIITKLPFFTWKTSLCDAKDDSIKGTVINRLLENANENLVAREVVGKLYDKAYVHVLAPQF</sequence>
<protein>
    <submittedName>
        <fullName evidence="2">Uncharacterized protein</fullName>
    </submittedName>
</protein>
<dbReference type="AlphaFoldDB" id="A0AAW0S7H1"/>
<evidence type="ECO:0000256" key="1">
    <source>
        <dbReference type="SAM" id="MobiDB-lite"/>
    </source>
</evidence>
<proteinExistence type="predicted"/>
<name>A0AAW0S7H1_9HYPO</name>
<dbReference type="EMBL" id="JAAHCF010000021">
    <property type="protein sequence ID" value="KAK8150288.1"/>
    <property type="molecule type" value="Genomic_DNA"/>
</dbReference>
<accession>A0AAW0S7H1</accession>
<evidence type="ECO:0000313" key="3">
    <source>
        <dbReference type="Proteomes" id="UP001397290"/>
    </source>
</evidence>
<feature type="compositionally biased region" description="Basic and acidic residues" evidence="1">
    <location>
        <begin position="213"/>
        <end position="230"/>
    </location>
</feature>
<comment type="caution">
    <text evidence="2">The sequence shown here is derived from an EMBL/GenBank/DDBJ whole genome shotgun (WGS) entry which is preliminary data.</text>
</comment>